<evidence type="ECO:0000313" key="3">
    <source>
        <dbReference type="Proteomes" id="UP000663937"/>
    </source>
</evidence>
<dbReference type="AlphaFoldDB" id="A0A8A4ZGD4"/>
<evidence type="ECO:0000256" key="1">
    <source>
        <dbReference type="SAM" id="MobiDB-lite"/>
    </source>
</evidence>
<sequence>MAKHLSPDDAAARAKALQDDRLNAIRTIAIARQAVADVREQTTRELTELQATITQRIGDAERDDVRAYNAAVSAGWTPDELRKIGFGEPDKKARVRRRAARRGTADTAAGADRPERADTSAVVA</sequence>
<dbReference type="Proteomes" id="UP000663937">
    <property type="component" value="Chromosome"/>
</dbReference>
<dbReference type="KEGG" id="psic:J4E96_04920"/>
<dbReference type="RefSeq" id="WP_227424672.1">
    <property type="nucleotide sequence ID" value="NZ_CP071868.1"/>
</dbReference>
<protein>
    <submittedName>
        <fullName evidence="2">Uncharacterized protein</fullName>
    </submittedName>
</protein>
<proteinExistence type="predicted"/>
<name>A0A8A4ZGD4_9MICO</name>
<accession>A0A8A4ZGD4</accession>
<organism evidence="2 3">
    <name type="scientific">Pengzhenrongella sicca</name>
    <dbReference type="NCBI Taxonomy" id="2819238"/>
    <lineage>
        <taxon>Bacteria</taxon>
        <taxon>Bacillati</taxon>
        <taxon>Actinomycetota</taxon>
        <taxon>Actinomycetes</taxon>
        <taxon>Micrococcales</taxon>
        <taxon>Pengzhenrongella</taxon>
    </lineage>
</organism>
<reference evidence="2" key="1">
    <citation type="submission" date="2021-03" db="EMBL/GenBank/DDBJ databases">
        <title>Pengzhenrongella sicca gen. nov., sp. nov., a new member of suborder Micrococcineae isolated from High-Arctic tundra soil.</title>
        <authorList>
            <person name="Peng F."/>
        </authorList>
    </citation>
    <scope>NUCLEOTIDE SEQUENCE</scope>
    <source>
        <strain evidence="2">LRZ-2</strain>
    </source>
</reference>
<dbReference type="EMBL" id="CP071868">
    <property type="protein sequence ID" value="QTE30345.1"/>
    <property type="molecule type" value="Genomic_DNA"/>
</dbReference>
<gene>
    <name evidence="2" type="ORF">J4E96_04920</name>
</gene>
<feature type="region of interest" description="Disordered" evidence="1">
    <location>
        <begin position="92"/>
        <end position="124"/>
    </location>
</feature>
<keyword evidence="3" id="KW-1185">Reference proteome</keyword>
<evidence type="ECO:0000313" key="2">
    <source>
        <dbReference type="EMBL" id="QTE30345.1"/>
    </source>
</evidence>